<keyword evidence="2" id="KW-1185">Reference proteome</keyword>
<dbReference type="AlphaFoldDB" id="A0A365TKC3"/>
<evidence type="ECO:0008006" key="3">
    <source>
        <dbReference type="Google" id="ProtNLM"/>
    </source>
</evidence>
<dbReference type="OrthoDB" id="288532at2"/>
<dbReference type="EMBL" id="QNTU01000010">
    <property type="protein sequence ID" value="RBI66243.1"/>
    <property type="molecule type" value="Genomic_DNA"/>
</dbReference>
<protein>
    <recommendedName>
        <fullName evidence="3">Sulfotransferase family protein</fullName>
    </recommendedName>
</protein>
<name>A0A365TKC3_9GAMM</name>
<dbReference type="InterPro" id="IPR005331">
    <property type="entry name" value="Sulfotransferase"/>
</dbReference>
<evidence type="ECO:0000313" key="2">
    <source>
        <dbReference type="Proteomes" id="UP000252204"/>
    </source>
</evidence>
<dbReference type="InterPro" id="IPR027417">
    <property type="entry name" value="P-loop_NTPase"/>
</dbReference>
<reference evidence="2" key="1">
    <citation type="submission" date="2018-06" db="EMBL/GenBank/DDBJ databases">
        <title>Whole genome sequencing of four bacterial strains from South Shetland trench revealing bio-synthetic gene clusters.</title>
        <authorList>
            <person name="Abdel-Mageed W.M."/>
            <person name="Lehri B."/>
            <person name="Jarmusch S."/>
            <person name="Miranda K."/>
            <person name="Goodfellow M."/>
            <person name="Jaspars M."/>
            <person name="Karlyshev A.V."/>
        </authorList>
    </citation>
    <scope>NUCLEOTIDE SEQUENCE [LARGE SCALE GENOMIC DNA]</scope>
    <source>
        <strain evidence="2">SST4</strain>
    </source>
</reference>
<dbReference type="Gene3D" id="3.40.50.300">
    <property type="entry name" value="P-loop containing nucleotide triphosphate hydrolases"/>
    <property type="match status" value="1"/>
</dbReference>
<accession>A0A365TKC3</accession>
<proteinExistence type="predicted"/>
<dbReference type="SUPFAM" id="SSF52540">
    <property type="entry name" value="P-loop containing nucleoside triphosphate hydrolases"/>
    <property type="match status" value="1"/>
</dbReference>
<gene>
    <name evidence="1" type="ORF">DQ400_14425</name>
</gene>
<dbReference type="GO" id="GO:0016020">
    <property type="term" value="C:membrane"/>
    <property type="evidence" value="ECO:0007669"/>
    <property type="project" value="InterPro"/>
</dbReference>
<organism evidence="1 2">
    <name type="scientific">Vreelandella sulfidaeris</name>
    <dbReference type="NCBI Taxonomy" id="115553"/>
    <lineage>
        <taxon>Bacteria</taxon>
        <taxon>Pseudomonadati</taxon>
        <taxon>Pseudomonadota</taxon>
        <taxon>Gammaproteobacteria</taxon>
        <taxon>Oceanospirillales</taxon>
        <taxon>Halomonadaceae</taxon>
        <taxon>Vreelandella</taxon>
    </lineage>
</organism>
<dbReference type="Proteomes" id="UP000252204">
    <property type="component" value="Unassembled WGS sequence"/>
</dbReference>
<dbReference type="GO" id="GO:0008146">
    <property type="term" value="F:sulfotransferase activity"/>
    <property type="evidence" value="ECO:0007669"/>
    <property type="project" value="InterPro"/>
</dbReference>
<evidence type="ECO:0000313" key="1">
    <source>
        <dbReference type="EMBL" id="RBI66243.1"/>
    </source>
</evidence>
<dbReference type="Pfam" id="PF03567">
    <property type="entry name" value="Sulfotransfer_2"/>
    <property type="match status" value="1"/>
</dbReference>
<sequence>MYNWYQGRFMNSKDVKHKLNLFRRYPHWKSNNCIYIHIPKAAGTSLNKAIYGRTLGHYTANEIQSLFPKLFGKAFVFSFVRNPWDRVLSAYRFAKVGKTNSMGMYRPEQYQIPQFDSFERFLFEWLAKQSMEKVDFVFQPQSKFIVGRDGHLLTDYIGKVESMDADIKYVESKLNKTINVGRENTTSDRSDYRDEYINDDMVELVRSLYSNDVKRFNYDFDKS</sequence>
<comment type="caution">
    <text evidence="1">The sequence shown here is derived from an EMBL/GenBank/DDBJ whole genome shotgun (WGS) entry which is preliminary data.</text>
</comment>